<evidence type="ECO:0000313" key="2">
    <source>
        <dbReference type="Proteomes" id="UP001165586"/>
    </source>
</evidence>
<protein>
    <submittedName>
        <fullName evidence="1">Uncharacterized protein</fullName>
    </submittedName>
</protein>
<accession>A0ABT2HAM4</accession>
<proteinExistence type="predicted"/>
<dbReference type="EMBL" id="JANLCJ010000275">
    <property type="protein sequence ID" value="MCS5736916.1"/>
    <property type="molecule type" value="Genomic_DNA"/>
</dbReference>
<dbReference type="RefSeq" id="WP_259543143.1">
    <property type="nucleotide sequence ID" value="NZ_JANLCJ010000275.1"/>
</dbReference>
<gene>
    <name evidence="1" type="ORF">N1032_24605</name>
</gene>
<evidence type="ECO:0000313" key="1">
    <source>
        <dbReference type="EMBL" id="MCS5736916.1"/>
    </source>
</evidence>
<dbReference type="Proteomes" id="UP001165586">
    <property type="component" value="Unassembled WGS sequence"/>
</dbReference>
<sequence length="133" mass="15298">MFEKFNTRRQATPREKFESRYPDLDFDLPLIKTADIMGEEETKIFPILAIFSFDSVDSFTNKKEQKVKLYLEEGAVILHKTNQSAPFYKIDEDIQIAKAIRDGLASVKITQKAILIGGELKTQFIYDIADSEK</sequence>
<reference evidence="1" key="1">
    <citation type="submission" date="2022-08" db="EMBL/GenBank/DDBJ databases">
        <authorList>
            <person name="Deng Y."/>
            <person name="Han X.-F."/>
            <person name="Zhang Y.-Q."/>
        </authorList>
    </citation>
    <scope>NUCLEOTIDE SEQUENCE</scope>
    <source>
        <strain evidence="1">CPCC 203386</strain>
    </source>
</reference>
<keyword evidence="2" id="KW-1185">Reference proteome</keyword>
<name>A0ABT2HAM4_9MICO</name>
<comment type="caution">
    <text evidence="1">The sequence shown here is derived from an EMBL/GenBank/DDBJ whole genome shotgun (WGS) entry which is preliminary data.</text>
</comment>
<organism evidence="1 2">
    <name type="scientific">Herbiconiux daphne</name>
    <dbReference type="NCBI Taxonomy" id="2970914"/>
    <lineage>
        <taxon>Bacteria</taxon>
        <taxon>Bacillati</taxon>
        <taxon>Actinomycetota</taxon>
        <taxon>Actinomycetes</taxon>
        <taxon>Micrococcales</taxon>
        <taxon>Microbacteriaceae</taxon>
        <taxon>Herbiconiux</taxon>
    </lineage>
</organism>